<evidence type="ECO:0000313" key="8">
    <source>
        <dbReference type="Proteomes" id="UP000607796"/>
    </source>
</evidence>
<dbReference type="Pfam" id="PF01245">
    <property type="entry name" value="Ribosomal_L19"/>
    <property type="match status" value="1"/>
</dbReference>
<dbReference type="RefSeq" id="WP_194135007.1">
    <property type="nucleotide sequence ID" value="NZ_JADFFK010000008.1"/>
</dbReference>
<keyword evidence="3 5" id="KW-0687">Ribonucleoprotein</keyword>
<comment type="function">
    <text evidence="5 6">This protein is located at the 30S-50S ribosomal subunit interface and may play a role in the structure and function of the aminoacyl-tRNA binding site.</text>
</comment>
<evidence type="ECO:0000256" key="1">
    <source>
        <dbReference type="ARBA" id="ARBA00005781"/>
    </source>
</evidence>
<gene>
    <name evidence="5 7" type="primary">rplS</name>
    <name evidence="7" type="ORF">IQ782_12690</name>
</gene>
<organism evidence="7 8">
    <name type="scientific">Salipiger mangrovisoli</name>
    <dbReference type="NCBI Taxonomy" id="2865933"/>
    <lineage>
        <taxon>Bacteria</taxon>
        <taxon>Pseudomonadati</taxon>
        <taxon>Pseudomonadota</taxon>
        <taxon>Alphaproteobacteria</taxon>
        <taxon>Rhodobacterales</taxon>
        <taxon>Roseobacteraceae</taxon>
        <taxon>Salipiger</taxon>
    </lineage>
</organism>
<evidence type="ECO:0000256" key="2">
    <source>
        <dbReference type="ARBA" id="ARBA00022980"/>
    </source>
</evidence>
<dbReference type="PROSITE" id="PS01015">
    <property type="entry name" value="RIBOSOMAL_L19"/>
    <property type="match status" value="1"/>
</dbReference>
<dbReference type="SUPFAM" id="SSF50104">
    <property type="entry name" value="Translation proteins SH3-like domain"/>
    <property type="match status" value="1"/>
</dbReference>
<evidence type="ECO:0000256" key="4">
    <source>
        <dbReference type="ARBA" id="ARBA00035171"/>
    </source>
</evidence>
<dbReference type="NCBIfam" id="TIGR01024">
    <property type="entry name" value="rplS_bact"/>
    <property type="match status" value="1"/>
</dbReference>
<evidence type="ECO:0000313" key="7">
    <source>
        <dbReference type="EMBL" id="MBE9637705.1"/>
    </source>
</evidence>
<dbReference type="InterPro" id="IPR018257">
    <property type="entry name" value="Ribosomal_bL19_CS"/>
</dbReference>
<sequence>MDLIAQLEAEQIAALGKTIPDFKPGDTVRVGYKVTEGTRTRVQNYEGVCISRKNGKGIAGSFTVRKISFGEGVERVFPLYATNIDSIEVVRRGKVRRAKLYYLRSRRGKSARIVEQTNYKPLAGADA</sequence>
<accession>A0ABR9X2A0</accession>
<dbReference type="HAMAP" id="MF_00402">
    <property type="entry name" value="Ribosomal_bL19"/>
    <property type="match status" value="1"/>
</dbReference>
<reference evidence="7 8" key="1">
    <citation type="journal article" date="2021" name="Int. J. Syst. Evol. Microbiol.">
        <title>Salipiger mangrovisoli sp. nov., isolated from mangrove soil and the proposal for the reclassification of Paraphaeobacter pallidus as Salipiger pallidus comb. nov.</title>
        <authorList>
            <person name="Du J."/>
            <person name="Liu Y."/>
            <person name="Pei T."/>
            <person name="Deng M.R."/>
            <person name="Zhu H."/>
        </authorList>
    </citation>
    <scope>NUCLEOTIDE SEQUENCE [LARGE SCALE GENOMIC DNA]</scope>
    <source>
        <strain evidence="7 8">6D45A</strain>
    </source>
</reference>
<dbReference type="PRINTS" id="PR00061">
    <property type="entry name" value="RIBOSOMALL19"/>
</dbReference>
<dbReference type="GO" id="GO:0005840">
    <property type="term" value="C:ribosome"/>
    <property type="evidence" value="ECO:0007669"/>
    <property type="project" value="UniProtKB-KW"/>
</dbReference>
<dbReference type="PIRSF" id="PIRSF002191">
    <property type="entry name" value="Ribosomal_L19"/>
    <property type="match status" value="1"/>
</dbReference>
<name>A0ABR9X2A0_9RHOB</name>
<dbReference type="PANTHER" id="PTHR15680">
    <property type="entry name" value="RIBOSOMAL PROTEIN L19"/>
    <property type="match status" value="1"/>
</dbReference>
<comment type="caution">
    <text evidence="7">The sequence shown here is derived from an EMBL/GenBank/DDBJ whole genome shotgun (WGS) entry which is preliminary data.</text>
</comment>
<proteinExistence type="inferred from homology"/>
<dbReference type="EMBL" id="JADFFK010000008">
    <property type="protein sequence ID" value="MBE9637705.1"/>
    <property type="molecule type" value="Genomic_DNA"/>
</dbReference>
<keyword evidence="2 5" id="KW-0689">Ribosomal protein</keyword>
<comment type="similarity">
    <text evidence="1 5 6">Belongs to the bacterial ribosomal protein bL19 family.</text>
</comment>
<dbReference type="Proteomes" id="UP000607796">
    <property type="component" value="Unassembled WGS sequence"/>
</dbReference>
<dbReference type="Gene3D" id="2.30.30.790">
    <property type="match status" value="1"/>
</dbReference>
<dbReference type="InterPro" id="IPR008991">
    <property type="entry name" value="Translation_prot_SH3-like_sf"/>
</dbReference>
<dbReference type="InterPro" id="IPR038657">
    <property type="entry name" value="Ribosomal_bL19_sf"/>
</dbReference>
<keyword evidence="8" id="KW-1185">Reference proteome</keyword>
<evidence type="ECO:0000256" key="6">
    <source>
        <dbReference type="RuleBase" id="RU000559"/>
    </source>
</evidence>
<evidence type="ECO:0000256" key="5">
    <source>
        <dbReference type="HAMAP-Rule" id="MF_00402"/>
    </source>
</evidence>
<evidence type="ECO:0000256" key="3">
    <source>
        <dbReference type="ARBA" id="ARBA00023274"/>
    </source>
</evidence>
<dbReference type="InterPro" id="IPR001857">
    <property type="entry name" value="Ribosomal_bL19"/>
</dbReference>
<dbReference type="PANTHER" id="PTHR15680:SF9">
    <property type="entry name" value="LARGE RIBOSOMAL SUBUNIT PROTEIN BL19M"/>
    <property type="match status" value="1"/>
</dbReference>
<protein>
    <recommendedName>
        <fullName evidence="4 5">Large ribosomal subunit protein bL19</fullName>
    </recommendedName>
</protein>